<dbReference type="STRING" id="1189612.A33Q_0364"/>
<protein>
    <submittedName>
        <fullName evidence="1">Uncharacterized protein</fullName>
    </submittedName>
</protein>
<sequence length="42" mass="4923">MYYNRFANYLNLKNPIGKFLEFLLYTSARAIGTIFTLSDTIQ</sequence>
<organism evidence="1 2">
    <name type="scientific">Indibacter alkaliphilus (strain CCUG 57479 / KCTC 22604 / LW1)</name>
    <dbReference type="NCBI Taxonomy" id="1189612"/>
    <lineage>
        <taxon>Bacteria</taxon>
        <taxon>Pseudomonadati</taxon>
        <taxon>Bacteroidota</taxon>
        <taxon>Cytophagia</taxon>
        <taxon>Cytophagales</taxon>
        <taxon>Cyclobacteriaceae</taxon>
    </lineage>
</organism>
<dbReference type="Proteomes" id="UP000006073">
    <property type="component" value="Unassembled WGS sequence"/>
</dbReference>
<name>S2EBE5_INDAL</name>
<evidence type="ECO:0000313" key="2">
    <source>
        <dbReference type="Proteomes" id="UP000006073"/>
    </source>
</evidence>
<gene>
    <name evidence="1" type="ORF">A33Q_0364</name>
</gene>
<comment type="caution">
    <text evidence="1">The sequence shown here is derived from an EMBL/GenBank/DDBJ whole genome shotgun (WGS) entry which is preliminary data.</text>
</comment>
<proteinExistence type="predicted"/>
<evidence type="ECO:0000313" key="1">
    <source>
        <dbReference type="EMBL" id="EOZ99683.1"/>
    </source>
</evidence>
<dbReference type="AlphaFoldDB" id="S2EBE5"/>
<reference evidence="1 2" key="1">
    <citation type="journal article" date="2013" name="Genome Announc.">
        <title>Draft Genome Sequence of Indibacter alkaliphilus Strain LW1T, Isolated from Lonar Lake, a Haloalkaline Lake in the Buldana District of Maharashtra, India.</title>
        <authorList>
            <person name="Singh A."/>
            <person name="Kumar Jangir P."/>
            <person name="Sharma R."/>
            <person name="Singh A."/>
            <person name="Kumar Pinnaka A."/>
            <person name="Shivaji S."/>
        </authorList>
    </citation>
    <scope>NUCLEOTIDE SEQUENCE [LARGE SCALE GENOMIC DNA]</scope>
    <source>
        <strain evidence="2">CCUG 57479 / KCTC 22604 / LW1</strain>
    </source>
</reference>
<dbReference type="EMBL" id="ALWO02000011">
    <property type="protein sequence ID" value="EOZ99683.1"/>
    <property type="molecule type" value="Genomic_DNA"/>
</dbReference>
<accession>S2EBE5</accession>
<keyword evidence="2" id="KW-1185">Reference proteome</keyword>